<feature type="compositionally biased region" description="Pro residues" evidence="1">
    <location>
        <begin position="259"/>
        <end position="270"/>
    </location>
</feature>
<evidence type="ECO:0000313" key="4">
    <source>
        <dbReference type="Proteomes" id="UP001521116"/>
    </source>
</evidence>
<reference evidence="3 4" key="1">
    <citation type="submission" date="2024-02" db="EMBL/GenBank/DDBJ databases">
        <title>De novo assembly and annotation of 12 fungi associated with fruit tree decline syndrome in Ontario, Canada.</title>
        <authorList>
            <person name="Sulman M."/>
            <person name="Ellouze W."/>
            <person name="Ilyukhin E."/>
        </authorList>
    </citation>
    <scope>NUCLEOTIDE SEQUENCE [LARGE SCALE GENOMIC DNA]</scope>
    <source>
        <strain evidence="3 4">M1-105</strain>
    </source>
</reference>
<evidence type="ECO:0000313" key="3">
    <source>
        <dbReference type="EMBL" id="KAL1618752.1"/>
    </source>
</evidence>
<evidence type="ECO:0000256" key="2">
    <source>
        <dbReference type="SAM" id="Phobius"/>
    </source>
</evidence>
<feature type="transmembrane region" description="Helical" evidence="2">
    <location>
        <begin position="229"/>
        <end position="250"/>
    </location>
</feature>
<dbReference type="EMBL" id="JAJVDC020000202">
    <property type="protein sequence ID" value="KAL1618752.1"/>
    <property type="molecule type" value="Genomic_DNA"/>
</dbReference>
<accession>A0ABR3SEF8</accession>
<dbReference type="Proteomes" id="UP001521116">
    <property type="component" value="Unassembled WGS sequence"/>
</dbReference>
<comment type="caution">
    <text evidence="3">The sequence shown here is derived from an EMBL/GenBank/DDBJ whole genome shotgun (WGS) entry which is preliminary data.</text>
</comment>
<evidence type="ECO:0008006" key="5">
    <source>
        <dbReference type="Google" id="ProtNLM"/>
    </source>
</evidence>
<proteinExistence type="predicted"/>
<keyword evidence="2" id="KW-0812">Transmembrane</keyword>
<gene>
    <name evidence="3" type="ORF">SLS56_010443</name>
</gene>
<keyword evidence="4" id="KW-1185">Reference proteome</keyword>
<feature type="region of interest" description="Disordered" evidence="1">
    <location>
        <begin position="292"/>
        <end position="332"/>
    </location>
</feature>
<organism evidence="3 4">
    <name type="scientific">Neofusicoccum ribis</name>
    <dbReference type="NCBI Taxonomy" id="45134"/>
    <lineage>
        <taxon>Eukaryota</taxon>
        <taxon>Fungi</taxon>
        <taxon>Dikarya</taxon>
        <taxon>Ascomycota</taxon>
        <taxon>Pezizomycotina</taxon>
        <taxon>Dothideomycetes</taxon>
        <taxon>Dothideomycetes incertae sedis</taxon>
        <taxon>Botryosphaeriales</taxon>
        <taxon>Botryosphaeriaceae</taxon>
        <taxon>Neofusicoccum</taxon>
    </lineage>
</organism>
<dbReference type="Gene3D" id="2.40.70.10">
    <property type="entry name" value="Acid Proteases"/>
    <property type="match status" value="1"/>
</dbReference>
<dbReference type="SUPFAM" id="SSF50630">
    <property type="entry name" value="Acid proteases"/>
    <property type="match status" value="1"/>
</dbReference>
<name>A0ABR3SEF8_9PEZI</name>
<feature type="compositionally biased region" description="Basic and acidic residues" evidence="1">
    <location>
        <begin position="292"/>
        <end position="305"/>
    </location>
</feature>
<feature type="region of interest" description="Disordered" evidence="1">
    <location>
        <begin position="258"/>
        <end position="278"/>
    </location>
</feature>
<keyword evidence="2" id="KW-1133">Transmembrane helix</keyword>
<evidence type="ECO:0000256" key="1">
    <source>
        <dbReference type="SAM" id="MobiDB-lite"/>
    </source>
</evidence>
<sequence length="332" mass="36642">MDPDCSGDVHGSLILGGYDPFRFNNDSSLNISFSNSDDQFLKVQVKTITSSAGQTDISLSGFIANVEFAFSFMWLPRQVCDVFASTFGLEWNATLQLYFVNDIAHKKNSAEKSSIIFDVCNPHDQQFCSKFSFPYAAFALNATYPLVPDSEWQRYFPIKRAANSSQCTLGRVFLQETHLFADFDNGWFNISQARFDNSGAHQIVTVFDAESTTTNGTQSGNQGLSGGKMAAIIAGSIGALLLALASWILLARRKNRWPFRPPAPPPPPPETFAKAELEGTGRPWIELSEAERLEMHAQEPPKELPDANATLSAELPGTTPLYELDADEQPRP</sequence>
<keyword evidence="2" id="KW-0472">Membrane</keyword>
<dbReference type="InterPro" id="IPR021109">
    <property type="entry name" value="Peptidase_aspartic_dom_sf"/>
</dbReference>
<protein>
    <recommendedName>
        <fullName evidence="5">Peptidase A1 domain-containing protein</fullName>
    </recommendedName>
</protein>